<reference evidence="19 20" key="1">
    <citation type="journal article" date="2022" name="Int. J. Syst. Evol. Microbiol.">
        <title>Flavobacterium ammonificans sp. nov. and Flavobacterium ammoniigenes sp. nov., ammonifying bacteria isolated from surface river water.</title>
        <authorList>
            <person name="Watanabe K."/>
            <person name="Kitamura T."/>
            <person name="Ogata Y."/>
            <person name="Shindo C."/>
            <person name="Suda W."/>
        </authorList>
    </citation>
    <scope>NUCLEOTIDE SEQUENCE [LARGE SCALE GENOMIC DNA]</scope>
    <source>
        <strain evidence="19 20">GENT5</strain>
    </source>
</reference>
<gene>
    <name evidence="19" type="primary">fhuA</name>
    <name evidence="19" type="ORF">GENT5_19650</name>
</gene>
<organism evidence="19 20">
    <name type="scientific">Flavobacterium ammoniigenes</name>
    <dbReference type="NCBI Taxonomy" id="1751095"/>
    <lineage>
        <taxon>Bacteria</taxon>
        <taxon>Pseudomonadati</taxon>
        <taxon>Bacteroidota</taxon>
        <taxon>Flavobacteriia</taxon>
        <taxon>Flavobacteriales</taxon>
        <taxon>Flavobacteriaceae</taxon>
        <taxon>Flavobacterium</taxon>
    </lineage>
</organism>
<keyword evidence="4 14" id="KW-1134">Transmembrane beta strand</keyword>
<dbReference type="InterPro" id="IPR036942">
    <property type="entry name" value="Beta-barrel_TonB_sf"/>
</dbReference>
<keyword evidence="8" id="KW-0408">Iron</keyword>
<dbReference type="CDD" id="cd01347">
    <property type="entry name" value="ligand_gated_channel"/>
    <property type="match status" value="1"/>
</dbReference>
<feature type="domain" description="TonB-dependent receptor plug" evidence="18">
    <location>
        <begin position="133"/>
        <end position="230"/>
    </location>
</feature>
<feature type="signal peptide" evidence="16">
    <location>
        <begin position="1"/>
        <end position="20"/>
    </location>
</feature>
<feature type="domain" description="TonB-dependent receptor-like beta-barrel" evidence="17">
    <location>
        <begin position="302"/>
        <end position="763"/>
    </location>
</feature>
<evidence type="ECO:0000256" key="7">
    <source>
        <dbReference type="ARBA" id="ARBA00022729"/>
    </source>
</evidence>
<dbReference type="PROSITE" id="PS52016">
    <property type="entry name" value="TONB_DEPENDENT_REC_3"/>
    <property type="match status" value="1"/>
</dbReference>
<keyword evidence="3 14" id="KW-0813">Transport</keyword>
<dbReference type="Pfam" id="PF13715">
    <property type="entry name" value="CarbopepD_reg_2"/>
    <property type="match status" value="1"/>
</dbReference>
<protein>
    <submittedName>
        <fullName evidence="19">TonB-dependent receptor</fullName>
    </submittedName>
</protein>
<keyword evidence="5" id="KW-0410">Iron transport</keyword>
<dbReference type="PANTHER" id="PTHR32552">
    <property type="entry name" value="FERRICHROME IRON RECEPTOR-RELATED"/>
    <property type="match status" value="1"/>
</dbReference>
<feature type="chain" id="PRO_5045982994" evidence="16">
    <location>
        <begin position="21"/>
        <end position="800"/>
    </location>
</feature>
<dbReference type="InterPro" id="IPR037066">
    <property type="entry name" value="Plug_dom_sf"/>
</dbReference>
<evidence type="ECO:0000256" key="16">
    <source>
        <dbReference type="SAM" id="SignalP"/>
    </source>
</evidence>
<dbReference type="PANTHER" id="PTHR32552:SF68">
    <property type="entry name" value="FERRICHROME OUTER MEMBRANE TRANSPORTER_PHAGE RECEPTOR"/>
    <property type="match status" value="1"/>
</dbReference>
<name>A0ABN6L240_9FLAO</name>
<evidence type="ECO:0000256" key="4">
    <source>
        <dbReference type="ARBA" id="ARBA00022452"/>
    </source>
</evidence>
<comment type="similarity">
    <text evidence="2 14 15">Belongs to the TonB-dependent receptor family.</text>
</comment>
<reference evidence="19 20" key="2">
    <citation type="journal article" date="2022" name="Microorganisms">
        <title>Complete Genome Sequences of Two Flavobacterium ammonificans Strains and a Flavobacterium ammoniigenes Strain of Ammonifying Bacterioplankton Isolated from Surface River Water.</title>
        <authorList>
            <person name="Suda W."/>
            <person name="Ogata Y."/>
            <person name="Shindo C."/>
            <person name="Watanabe K."/>
        </authorList>
    </citation>
    <scope>NUCLEOTIDE SEQUENCE [LARGE SCALE GENOMIC DNA]</scope>
    <source>
        <strain evidence="19 20">GENT5</strain>
    </source>
</reference>
<dbReference type="SUPFAM" id="SSF49452">
    <property type="entry name" value="Starch-binding domain-like"/>
    <property type="match status" value="1"/>
</dbReference>
<evidence type="ECO:0000313" key="20">
    <source>
        <dbReference type="Proteomes" id="UP001319867"/>
    </source>
</evidence>
<proteinExistence type="inferred from homology"/>
<keyword evidence="9" id="KW-0406">Ion transport</keyword>
<keyword evidence="12 19" id="KW-0675">Receptor</keyword>
<sequence>MKKQFYILITVLLSCFTAYAQETGSIEGKILSIDGYPLSGISIKIGKKVSIAKTDTKGNFQFENFPIGLHTITIEGEGLKKQTKEIKVIANEATKVTFTLEEQMETLKEIVIVIKESPNKRKVSAVRSGLKPIDIPQSMQTIENEVIAQQQAIRLSEVIKNANGVYVGSARGGAQESFWSRGYDMSANNMFKNGFRYNSGSIPEVSSLEKVEFLKGGSALLYGNVAPGGILNLVTKTPSFKKGGEIAMQMGSNAFYKPSIDFYGPLHKSIAYRFNGSYENSDSFREVVKRERYYINPSFLLNISSKTQITLQGDFMNDHWTPDFGTILIGKQIYDLGRNNYYGALWSDGNTKTASTSALLNHSFNKNWKLNFNSSYQNYDREWKGTERIQITNPNGTWSRPLGQYKNLEAILGEQISLQGCFTTGKIKHQTFSGIDYENSIATAHTFVFSPITFDTINVFSFDPNNQTTTEPIAVNTQKVVTTTNRFGIYAQDLISFTEKFKMLAGIRWSWQEAQAETFKLTANPITITKGIQLQDKAFSPKIGFIYQPDKNTSIFASYSNSFTPNTGTTADLKPIEASIIDQYEVGVKKDFWNGILSTNVTVYQITNSNLAQTAEFKADGITLNTDTTIKVLNGETKSKGIEIDINAKPIEGLNIIAGYSYNDSRYTKTNKVNGGLIEGDRLVRTPAKTANLSFFYNIPAGKLKGLSIGAIGNYIGERFGGWNDQYVVNTSGVITINDRDFPIQGYTTVDVSAGYSYKKWSILCKLSNITNELNYTVHENYSINPIAPRQLMTSLKYKF</sequence>
<evidence type="ECO:0000313" key="19">
    <source>
        <dbReference type="EMBL" id="BDB55660.1"/>
    </source>
</evidence>
<evidence type="ECO:0000256" key="12">
    <source>
        <dbReference type="ARBA" id="ARBA00023170"/>
    </source>
</evidence>
<evidence type="ECO:0000256" key="1">
    <source>
        <dbReference type="ARBA" id="ARBA00004571"/>
    </source>
</evidence>
<accession>A0ABN6L240</accession>
<keyword evidence="13 14" id="KW-0998">Cell outer membrane</keyword>
<keyword evidence="10 15" id="KW-0798">TonB box</keyword>
<dbReference type="Proteomes" id="UP001319867">
    <property type="component" value="Chromosome"/>
</dbReference>
<dbReference type="InterPro" id="IPR039426">
    <property type="entry name" value="TonB-dep_rcpt-like"/>
</dbReference>
<keyword evidence="11 14" id="KW-0472">Membrane</keyword>
<dbReference type="InterPro" id="IPR012910">
    <property type="entry name" value="Plug_dom"/>
</dbReference>
<evidence type="ECO:0000256" key="15">
    <source>
        <dbReference type="RuleBase" id="RU003357"/>
    </source>
</evidence>
<evidence type="ECO:0000256" key="3">
    <source>
        <dbReference type="ARBA" id="ARBA00022448"/>
    </source>
</evidence>
<dbReference type="Pfam" id="PF00593">
    <property type="entry name" value="TonB_dep_Rec_b-barrel"/>
    <property type="match status" value="1"/>
</dbReference>
<evidence type="ECO:0000256" key="5">
    <source>
        <dbReference type="ARBA" id="ARBA00022496"/>
    </source>
</evidence>
<evidence type="ECO:0000256" key="10">
    <source>
        <dbReference type="ARBA" id="ARBA00023077"/>
    </source>
</evidence>
<dbReference type="PROSITE" id="PS51257">
    <property type="entry name" value="PROKAR_LIPOPROTEIN"/>
    <property type="match status" value="1"/>
</dbReference>
<evidence type="ECO:0000256" key="9">
    <source>
        <dbReference type="ARBA" id="ARBA00023065"/>
    </source>
</evidence>
<keyword evidence="20" id="KW-1185">Reference proteome</keyword>
<comment type="subcellular location">
    <subcellularLocation>
        <location evidence="1 14">Cell outer membrane</location>
        <topology evidence="1 14">Multi-pass membrane protein</topology>
    </subcellularLocation>
</comment>
<evidence type="ECO:0000256" key="14">
    <source>
        <dbReference type="PROSITE-ProRule" id="PRU01360"/>
    </source>
</evidence>
<dbReference type="Gene3D" id="2.60.40.1120">
    <property type="entry name" value="Carboxypeptidase-like, regulatory domain"/>
    <property type="match status" value="1"/>
</dbReference>
<dbReference type="RefSeq" id="WP_229317118.1">
    <property type="nucleotide sequence ID" value="NZ_AP025184.1"/>
</dbReference>
<dbReference type="EMBL" id="AP025184">
    <property type="protein sequence ID" value="BDB55660.1"/>
    <property type="molecule type" value="Genomic_DNA"/>
</dbReference>
<keyword evidence="7 16" id="KW-0732">Signal</keyword>
<evidence type="ECO:0000259" key="18">
    <source>
        <dbReference type="Pfam" id="PF07715"/>
    </source>
</evidence>
<dbReference type="SUPFAM" id="SSF56935">
    <property type="entry name" value="Porins"/>
    <property type="match status" value="1"/>
</dbReference>
<evidence type="ECO:0000256" key="2">
    <source>
        <dbReference type="ARBA" id="ARBA00009810"/>
    </source>
</evidence>
<evidence type="ECO:0000256" key="13">
    <source>
        <dbReference type="ARBA" id="ARBA00023237"/>
    </source>
</evidence>
<evidence type="ECO:0000256" key="8">
    <source>
        <dbReference type="ARBA" id="ARBA00023004"/>
    </source>
</evidence>
<dbReference type="Pfam" id="PF07715">
    <property type="entry name" value="Plug"/>
    <property type="match status" value="1"/>
</dbReference>
<dbReference type="InterPro" id="IPR013784">
    <property type="entry name" value="Carb-bd-like_fold"/>
</dbReference>
<evidence type="ECO:0000256" key="11">
    <source>
        <dbReference type="ARBA" id="ARBA00023136"/>
    </source>
</evidence>
<dbReference type="NCBIfam" id="TIGR01783">
    <property type="entry name" value="TonB-siderophor"/>
    <property type="match status" value="1"/>
</dbReference>
<evidence type="ECO:0000259" key="17">
    <source>
        <dbReference type="Pfam" id="PF00593"/>
    </source>
</evidence>
<dbReference type="Gene3D" id="2.40.170.20">
    <property type="entry name" value="TonB-dependent receptor, beta-barrel domain"/>
    <property type="match status" value="1"/>
</dbReference>
<evidence type="ECO:0000256" key="6">
    <source>
        <dbReference type="ARBA" id="ARBA00022692"/>
    </source>
</evidence>
<dbReference type="InterPro" id="IPR000531">
    <property type="entry name" value="Beta-barrel_TonB"/>
</dbReference>
<dbReference type="InterPro" id="IPR010105">
    <property type="entry name" value="TonB_sidphr_rcpt"/>
</dbReference>
<dbReference type="Gene3D" id="2.170.130.10">
    <property type="entry name" value="TonB-dependent receptor, plug domain"/>
    <property type="match status" value="1"/>
</dbReference>
<keyword evidence="6 14" id="KW-0812">Transmembrane</keyword>